<protein>
    <submittedName>
        <fullName evidence="1">Uncharacterized protein</fullName>
    </submittedName>
</protein>
<proteinExistence type="predicted"/>
<reference evidence="1" key="1">
    <citation type="journal article" date="2020" name="Nature">
        <title>Giant virus diversity and host interactions through global metagenomics.</title>
        <authorList>
            <person name="Schulz F."/>
            <person name="Roux S."/>
            <person name="Paez-Espino D."/>
            <person name="Jungbluth S."/>
            <person name="Walsh D.A."/>
            <person name="Denef V.J."/>
            <person name="McMahon K.D."/>
            <person name="Konstantinidis K.T."/>
            <person name="Eloe-Fadrosh E.A."/>
            <person name="Kyrpides N.C."/>
            <person name="Woyke T."/>
        </authorList>
    </citation>
    <scope>NUCLEOTIDE SEQUENCE</scope>
    <source>
        <strain evidence="1">GVMAG-M-3300023184-167</strain>
    </source>
</reference>
<sequence length="244" mass="28380">MKILTMFCCLSSKKYVENVRISPLMSPSYENTISEVIFVAKSIDMKKKSSDGRIDSAMKEEPFLKELEKTLLSSHPLWKINISPPRGCYDIKINSIHINLKITECKANDNAMNKPSMYFSITGQTDYPYSSSWNDFLDMIIKAKSENKIKRTRDKSTEYHYLVKNKVTGDVLLKPIFDIHTYMSNPSNNLQINWKNEFNHRDYCIDESQYIEKVKSLMSCIQTSVREMILRTKEFADADISTYL</sequence>
<accession>A0A6C0HSM1</accession>
<dbReference type="EMBL" id="MN740007">
    <property type="protein sequence ID" value="QHT83317.1"/>
    <property type="molecule type" value="Genomic_DNA"/>
</dbReference>
<dbReference type="AlphaFoldDB" id="A0A6C0HSM1"/>
<evidence type="ECO:0000313" key="1">
    <source>
        <dbReference type="EMBL" id="QHT83317.1"/>
    </source>
</evidence>
<name>A0A6C0HSM1_9ZZZZ</name>
<organism evidence="1">
    <name type="scientific">viral metagenome</name>
    <dbReference type="NCBI Taxonomy" id="1070528"/>
    <lineage>
        <taxon>unclassified sequences</taxon>
        <taxon>metagenomes</taxon>
        <taxon>organismal metagenomes</taxon>
    </lineage>
</organism>